<evidence type="ECO:0000256" key="5">
    <source>
        <dbReference type="ARBA" id="ARBA00023274"/>
    </source>
</evidence>
<keyword evidence="3" id="KW-0963">Cytoplasm</keyword>
<evidence type="ECO:0000313" key="9">
    <source>
        <dbReference type="Proteomes" id="UP000267096"/>
    </source>
</evidence>
<dbReference type="AlphaFoldDB" id="A0A0M3IYH1"/>
<evidence type="ECO:0000256" key="4">
    <source>
        <dbReference type="ARBA" id="ARBA00023135"/>
    </source>
</evidence>
<organism evidence="10">
    <name type="scientific">Anisakis simplex</name>
    <name type="common">Herring worm</name>
    <dbReference type="NCBI Taxonomy" id="6269"/>
    <lineage>
        <taxon>Eukaryota</taxon>
        <taxon>Metazoa</taxon>
        <taxon>Ecdysozoa</taxon>
        <taxon>Nematoda</taxon>
        <taxon>Chromadorea</taxon>
        <taxon>Rhabditida</taxon>
        <taxon>Spirurina</taxon>
        <taxon>Ascaridomorpha</taxon>
        <taxon>Ascaridoidea</taxon>
        <taxon>Anisakidae</taxon>
        <taxon>Anisakis</taxon>
        <taxon>Anisakis simplex complex</taxon>
    </lineage>
</organism>
<dbReference type="InterPro" id="IPR036521">
    <property type="entry name" value="SRP19-like_sf"/>
</dbReference>
<evidence type="ECO:0000256" key="7">
    <source>
        <dbReference type="SAM" id="MobiDB-lite"/>
    </source>
</evidence>
<dbReference type="OrthoDB" id="2190947at2759"/>
<sequence>MDASFDVYKSKRHSDETKWVCIYPLYINARKTVTKGRRVNKEKKHCMHPLDPNRDTNSQGRVRLQLRNDDGSPFNEKLPTSSFILKLIRCPIFLIAEIMTSERMSLLIYLCEMIPKLKNRQATSGVSGQQTATVTSKSSKKHKKR</sequence>
<comment type="similarity">
    <text evidence="2">Belongs to the SRP19 family.</text>
</comment>
<dbReference type="GO" id="GO:0008312">
    <property type="term" value="F:7S RNA binding"/>
    <property type="evidence" value="ECO:0007669"/>
    <property type="project" value="InterPro"/>
</dbReference>
<reference evidence="8 9" key="2">
    <citation type="submission" date="2018-11" db="EMBL/GenBank/DDBJ databases">
        <authorList>
            <consortium name="Pathogen Informatics"/>
        </authorList>
    </citation>
    <scope>NUCLEOTIDE SEQUENCE [LARGE SCALE GENOMIC DNA]</scope>
</reference>
<proteinExistence type="inferred from homology"/>
<dbReference type="Gene3D" id="3.30.56.30">
    <property type="entry name" value="Signal recognition particle, SRP19-like subunit"/>
    <property type="match status" value="2"/>
</dbReference>
<dbReference type="WBParaSite" id="ASIM_0000029301-mRNA-1">
    <property type="protein sequence ID" value="ASIM_0000029301-mRNA-1"/>
    <property type="gene ID" value="ASIM_0000029301"/>
</dbReference>
<dbReference type="GO" id="GO:0005786">
    <property type="term" value="C:signal recognition particle, endoplasmic reticulum targeting"/>
    <property type="evidence" value="ECO:0007669"/>
    <property type="project" value="UniProtKB-KW"/>
</dbReference>
<protein>
    <submittedName>
        <fullName evidence="10">Probable signal recognition particle 19 kDa protein (inferred by orthology to a C. elegans protein)</fullName>
    </submittedName>
</protein>
<name>A0A0M3IYH1_ANISI</name>
<evidence type="ECO:0000256" key="2">
    <source>
        <dbReference type="ARBA" id="ARBA00008910"/>
    </source>
</evidence>
<comment type="function">
    <text evidence="6">Component of the signal recognition particle (SRP) complex, a ribonucleoprotein complex that mediates the cotranslational targeting of secretory and membrane proteins to the endoplasmic reticulum (ER). Binds directly to 7SL RNA. Mediates binding of SRP54 to the SRP complex.</text>
</comment>
<dbReference type="PANTHER" id="PTHR17453">
    <property type="entry name" value="SIGNAL RECOGNITION PARTICLE 19 KD PROTEIN"/>
    <property type="match status" value="1"/>
</dbReference>
<evidence type="ECO:0000313" key="8">
    <source>
        <dbReference type="EMBL" id="VDK17473.1"/>
    </source>
</evidence>
<feature type="compositionally biased region" description="Polar residues" evidence="7">
    <location>
        <begin position="121"/>
        <end position="135"/>
    </location>
</feature>
<reference evidence="10" key="1">
    <citation type="submission" date="2017-02" db="UniProtKB">
        <authorList>
            <consortium name="WormBaseParasite"/>
        </authorList>
    </citation>
    <scope>IDENTIFICATION</scope>
</reference>
<feature type="region of interest" description="Disordered" evidence="7">
    <location>
        <begin position="121"/>
        <end position="145"/>
    </location>
</feature>
<evidence type="ECO:0000256" key="6">
    <source>
        <dbReference type="ARBA" id="ARBA00045518"/>
    </source>
</evidence>
<dbReference type="GO" id="GO:0006617">
    <property type="term" value="P:SRP-dependent cotranslational protein targeting to membrane, signal sequence recognition"/>
    <property type="evidence" value="ECO:0007669"/>
    <property type="project" value="TreeGrafter"/>
</dbReference>
<evidence type="ECO:0000256" key="1">
    <source>
        <dbReference type="ARBA" id="ARBA00004496"/>
    </source>
</evidence>
<keyword evidence="5" id="KW-0687">Ribonucleoprotein</keyword>
<comment type="subcellular location">
    <subcellularLocation>
        <location evidence="1">Cytoplasm</location>
    </subcellularLocation>
</comment>
<dbReference type="EMBL" id="UYRR01000080">
    <property type="protein sequence ID" value="VDK17473.1"/>
    <property type="molecule type" value="Genomic_DNA"/>
</dbReference>
<dbReference type="SUPFAM" id="SSF69695">
    <property type="entry name" value="SRP19"/>
    <property type="match status" value="1"/>
</dbReference>
<keyword evidence="4" id="KW-0733">Signal recognition particle</keyword>
<gene>
    <name evidence="8" type="ORF">ASIM_LOCUS204</name>
</gene>
<dbReference type="Proteomes" id="UP000267096">
    <property type="component" value="Unassembled WGS sequence"/>
</dbReference>
<dbReference type="InterPro" id="IPR002778">
    <property type="entry name" value="Signal_recog_particle_SRP19"/>
</dbReference>
<keyword evidence="9" id="KW-1185">Reference proteome</keyword>
<evidence type="ECO:0000313" key="10">
    <source>
        <dbReference type="WBParaSite" id="ASIM_0000029301-mRNA-1"/>
    </source>
</evidence>
<accession>A0A0M3IYH1</accession>
<dbReference type="PANTHER" id="PTHR17453:SF0">
    <property type="entry name" value="SIGNAL RECOGNITION PARTICLE 19 KDA PROTEIN"/>
    <property type="match status" value="1"/>
</dbReference>
<evidence type="ECO:0000256" key="3">
    <source>
        <dbReference type="ARBA" id="ARBA00022490"/>
    </source>
</evidence>